<feature type="region of interest" description="Disordered" evidence="9">
    <location>
        <begin position="195"/>
        <end position="250"/>
    </location>
</feature>
<dbReference type="VEuPathDB" id="FungiDB:AJ78_00706"/>
<dbReference type="PROSITE" id="PS00183">
    <property type="entry name" value="UBC_1"/>
    <property type="match status" value="1"/>
</dbReference>
<dbReference type="GO" id="GO:0016740">
    <property type="term" value="F:transferase activity"/>
    <property type="evidence" value="ECO:0007669"/>
    <property type="project" value="UniProtKB-KW"/>
</dbReference>
<evidence type="ECO:0000256" key="1">
    <source>
        <dbReference type="ARBA" id="ARBA00022679"/>
    </source>
</evidence>
<dbReference type="Proteomes" id="UP000182235">
    <property type="component" value="Unassembled WGS sequence"/>
</dbReference>
<keyword evidence="2 8" id="KW-0833">Ubl conjugation pathway</keyword>
<dbReference type="InterPro" id="IPR050113">
    <property type="entry name" value="Ub_conjugating_enzyme"/>
</dbReference>
<dbReference type="STRING" id="1447872.A0A1J9PSE3"/>
<keyword evidence="1" id="KW-0808">Transferase</keyword>
<gene>
    <name evidence="11" type="ORF">AJ78_00706</name>
</gene>
<dbReference type="Pfam" id="PF00179">
    <property type="entry name" value="UQ_con"/>
    <property type="match status" value="1"/>
</dbReference>
<dbReference type="OrthoDB" id="19692at2759"/>
<organism evidence="11 12">
    <name type="scientific">Emergomyces pasteurianus Ep9510</name>
    <dbReference type="NCBI Taxonomy" id="1447872"/>
    <lineage>
        <taxon>Eukaryota</taxon>
        <taxon>Fungi</taxon>
        <taxon>Dikarya</taxon>
        <taxon>Ascomycota</taxon>
        <taxon>Pezizomycotina</taxon>
        <taxon>Eurotiomycetes</taxon>
        <taxon>Eurotiomycetidae</taxon>
        <taxon>Onygenales</taxon>
        <taxon>Ajellomycetaceae</taxon>
        <taxon>Emergomyces</taxon>
    </lineage>
</organism>
<keyword evidence="8" id="KW-0547">Nucleotide-binding</keyword>
<comment type="caution">
    <text evidence="11">The sequence shown here is derived from an EMBL/GenBank/DDBJ whole genome shotgun (WGS) entry which is preliminary data.</text>
</comment>
<dbReference type="CDD" id="cd23811">
    <property type="entry name" value="UBCc_ScCDC34-like"/>
    <property type="match status" value="1"/>
</dbReference>
<evidence type="ECO:0000256" key="9">
    <source>
        <dbReference type="SAM" id="MobiDB-lite"/>
    </source>
</evidence>
<evidence type="ECO:0000256" key="2">
    <source>
        <dbReference type="ARBA" id="ARBA00022786"/>
    </source>
</evidence>
<dbReference type="FunFam" id="3.10.110.10:FF:000063">
    <property type="entry name" value="CDC34p Ubiquitin-conjugating enzyme (E2)"/>
    <property type="match status" value="1"/>
</dbReference>
<dbReference type="PROSITE" id="PS50127">
    <property type="entry name" value="UBC_2"/>
    <property type="match status" value="1"/>
</dbReference>
<feature type="compositionally biased region" description="Acidic residues" evidence="9">
    <location>
        <begin position="195"/>
        <end position="241"/>
    </location>
</feature>
<evidence type="ECO:0000256" key="5">
    <source>
        <dbReference type="ARBA" id="ARBA00042179"/>
    </source>
</evidence>
<dbReference type="AlphaFoldDB" id="A0A1J9PSE3"/>
<name>A0A1J9PSE3_9EURO</name>
<sequence>MAQRILMNEFKSLASEKWVHIELINDDIFHWNVALIVLNPDSLYYGGYFKAVMTFPQNYPYSPPGFKFTRPLFHPNIYQDGRLCISILHSPGDDEMSGESAAERWSPAQRVESVLISILSLLDDAEVSSPANVDAGVMLRKDPEAYKRTVLEDVEKSKQDIPTGFVMPTHESTMAKKGAGAGAGTALEKMDDEDFWVDSDVDDDDDMFGGSDSDNELVMDDEDADEDDDRDTGSEEEEEEPVDHGRKEAF</sequence>
<feature type="domain" description="UBC core" evidence="10">
    <location>
        <begin position="1"/>
        <end position="159"/>
    </location>
</feature>
<evidence type="ECO:0000313" key="12">
    <source>
        <dbReference type="Proteomes" id="UP000182235"/>
    </source>
</evidence>
<keyword evidence="12" id="KW-1185">Reference proteome</keyword>
<dbReference type="InterPro" id="IPR000608">
    <property type="entry name" value="UBC"/>
</dbReference>
<evidence type="ECO:0000256" key="8">
    <source>
        <dbReference type="RuleBase" id="RU362109"/>
    </source>
</evidence>
<dbReference type="GO" id="GO:0005524">
    <property type="term" value="F:ATP binding"/>
    <property type="evidence" value="ECO:0007669"/>
    <property type="project" value="UniProtKB-UniRule"/>
</dbReference>
<protein>
    <recommendedName>
        <fullName evidence="3">Ubiquitin-conjugating enzyme E2 2</fullName>
    </recommendedName>
    <alternativeName>
        <fullName evidence="5">E2 ubiquitin-conjugating enzyme 2</fullName>
    </alternativeName>
    <alternativeName>
        <fullName evidence="6">Ubiquitin carrier protein UBC2</fullName>
    </alternativeName>
    <alternativeName>
        <fullName evidence="4">Ubiquitin-protein ligase UBC2</fullName>
    </alternativeName>
</protein>
<evidence type="ECO:0000256" key="7">
    <source>
        <dbReference type="PROSITE-ProRule" id="PRU10133"/>
    </source>
</evidence>
<evidence type="ECO:0000256" key="3">
    <source>
        <dbReference type="ARBA" id="ARBA00039884"/>
    </source>
</evidence>
<accession>A0A1J9PSE3</accession>
<comment type="similarity">
    <text evidence="8">Belongs to the ubiquitin-conjugating enzyme family.</text>
</comment>
<evidence type="ECO:0000259" key="10">
    <source>
        <dbReference type="PROSITE" id="PS50127"/>
    </source>
</evidence>
<dbReference type="InterPro" id="IPR016135">
    <property type="entry name" value="UBQ-conjugating_enzyme/RWD"/>
</dbReference>
<keyword evidence="8" id="KW-0067">ATP-binding</keyword>
<proteinExistence type="inferred from homology"/>
<evidence type="ECO:0000256" key="6">
    <source>
        <dbReference type="ARBA" id="ARBA00042190"/>
    </source>
</evidence>
<dbReference type="InterPro" id="IPR023313">
    <property type="entry name" value="UBQ-conjugating_AS"/>
</dbReference>
<dbReference type="EMBL" id="LGRN01000012">
    <property type="protein sequence ID" value="OJD19344.1"/>
    <property type="molecule type" value="Genomic_DNA"/>
</dbReference>
<evidence type="ECO:0000313" key="11">
    <source>
        <dbReference type="EMBL" id="OJD19344.1"/>
    </source>
</evidence>
<dbReference type="Gene3D" id="3.10.110.10">
    <property type="entry name" value="Ubiquitin Conjugating Enzyme"/>
    <property type="match status" value="1"/>
</dbReference>
<evidence type="ECO:0000256" key="4">
    <source>
        <dbReference type="ARBA" id="ARBA00041569"/>
    </source>
</evidence>
<reference evidence="11 12" key="1">
    <citation type="submission" date="2015-07" db="EMBL/GenBank/DDBJ databases">
        <title>Emmonsia species relationships and genome sequence.</title>
        <authorList>
            <consortium name="The Broad Institute Genomics Platform"/>
            <person name="Cuomo C.A."/>
            <person name="Munoz J.F."/>
            <person name="Imamovic A."/>
            <person name="Priest M.E."/>
            <person name="Young S."/>
            <person name="Clay O.K."/>
            <person name="McEwen J.G."/>
        </authorList>
    </citation>
    <scope>NUCLEOTIDE SEQUENCE [LARGE SCALE GENOMIC DNA]</scope>
    <source>
        <strain evidence="11 12">UAMH 9510</strain>
    </source>
</reference>
<dbReference type="SMART" id="SM00212">
    <property type="entry name" value="UBCc"/>
    <property type="match status" value="1"/>
</dbReference>
<dbReference type="SUPFAM" id="SSF54495">
    <property type="entry name" value="UBC-like"/>
    <property type="match status" value="1"/>
</dbReference>
<dbReference type="PANTHER" id="PTHR24067">
    <property type="entry name" value="UBIQUITIN-CONJUGATING ENZYME E2"/>
    <property type="match status" value="1"/>
</dbReference>
<feature type="active site" description="Glycyl thioester intermediate" evidence="7">
    <location>
        <position position="84"/>
    </location>
</feature>